<sequence length="60" mass="6679">MGTQNKIIRKGTSTFEAPLLSQVSQVYYERVKIKGYLRFNSPSGVTLTSFVSPSLARVIL</sequence>
<name>A0A4R2GE00_9BACT</name>
<evidence type="ECO:0000313" key="2">
    <source>
        <dbReference type="Proteomes" id="UP000295221"/>
    </source>
</evidence>
<proteinExistence type="predicted"/>
<comment type="caution">
    <text evidence="1">The sequence shown here is derived from an EMBL/GenBank/DDBJ whole genome shotgun (WGS) entry which is preliminary data.</text>
</comment>
<accession>A0A4R2GE00</accession>
<dbReference type="Proteomes" id="UP000295221">
    <property type="component" value="Unassembled WGS sequence"/>
</dbReference>
<gene>
    <name evidence="1" type="ORF">EV194_11453</name>
</gene>
<protein>
    <submittedName>
        <fullName evidence="1">Uncharacterized protein</fullName>
    </submittedName>
</protein>
<organism evidence="1 2">
    <name type="scientific">Natronoflexus pectinivorans</name>
    <dbReference type="NCBI Taxonomy" id="682526"/>
    <lineage>
        <taxon>Bacteria</taxon>
        <taxon>Pseudomonadati</taxon>
        <taxon>Bacteroidota</taxon>
        <taxon>Bacteroidia</taxon>
        <taxon>Marinilabiliales</taxon>
        <taxon>Marinilabiliaceae</taxon>
        <taxon>Natronoflexus</taxon>
    </lineage>
</organism>
<dbReference type="EMBL" id="SLWK01000014">
    <property type="protein sequence ID" value="TCO06071.1"/>
    <property type="molecule type" value="Genomic_DNA"/>
</dbReference>
<reference evidence="1 2" key="1">
    <citation type="submission" date="2019-03" db="EMBL/GenBank/DDBJ databases">
        <title>Genomic Encyclopedia of Type Strains, Phase IV (KMG-IV): sequencing the most valuable type-strain genomes for metagenomic binning, comparative biology and taxonomic classification.</title>
        <authorList>
            <person name="Goeker M."/>
        </authorList>
    </citation>
    <scope>NUCLEOTIDE SEQUENCE [LARGE SCALE GENOMIC DNA]</scope>
    <source>
        <strain evidence="1 2">DSM 24179</strain>
    </source>
</reference>
<dbReference type="AlphaFoldDB" id="A0A4R2GE00"/>
<keyword evidence="2" id="KW-1185">Reference proteome</keyword>
<evidence type="ECO:0000313" key="1">
    <source>
        <dbReference type="EMBL" id="TCO06071.1"/>
    </source>
</evidence>